<evidence type="ECO:0000313" key="4">
    <source>
        <dbReference type="Proteomes" id="UP000331127"/>
    </source>
</evidence>
<feature type="domain" description="CBM2" evidence="2">
    <location>
        <begin position="27"/>
        <end position="136"/>
    </location>
</feature>
<dbReference type="Pfam" id="PF17957">
    <property type="entry name" value="Big_7"/>
    <property type="match status" value="1"/>
</dbReference>
<dbReference type="AlphaFoldDB" id="A0A5M3WVT9"/>
<sequence length="331" mass="33820">MRTLRAWALSAVTVLLAAIGVVASPIAAHADIVCSVSYAPVWDNGGGFGANITITNLGDPVNPWTLRYTWPGAQQVTQGWGGTWTQLGPDVTVNAPSYAPALATGASVTVGFYGTYTGANTPPTIFTLNNVPCTGSAPRSVRLTSPVNGQNFIAPANIGLAASTTPAGWAARVDFYSGTTLLGSDTTAPYTLTWSIVPAGRYTLSARATDTSGMTYVSNLVNITVTGIVADPFVVVTPTSVNVAIGGPAIVSVRLSRAPTSATTVTTSRISGDPDLTIQSGATLTFTPATWNIPQNVTVTAGPSATIGDSAQFLATAPNYLSATFTATVTG</sequence>
<keyword evidence="1" id="KW-0732">Signal</keyword>
<dbReference type="Pfam" id="PF00553">
    <property type="entry name" value="CBM_2"/>
    <property type="match status" value="1"/>
</dbReference>
<protein>
    <recommendedName>
        <fullName evidence="2">CBM2 domain-containing protein</fullName>
    </recommendedName>
</protein>
<dbReference type="InterPro" id="IPR013783">
    <property type="entry name" value="Ig-like_fold"/>
</dbReference>
<dbReference type="InterPro" id="IPR008965">
    <property type="entry name" value="CBM2/CBM3_carb-bd_dom_sf"/>
</dbReference>
<dbReference type="EMBL" id="BLAE01000047">
    <property type="protein sequence ID" value="GES13555.1"/>
    <property type="molecule type" value="Genomic_DNA"/>
</dbReference>
<dbReference type="Gene3D" id="2.60.40.10">
    <property type="entry name" value="Immunoglobulins"/>
    <property type="match status" value="1"/>
</dbReference>
<gene>
    <name evidence="3" type="ORF">Amac_071520</name>
</gene>
<dbReference type="SUPFAM" id="SSF49384">
    <property type="entry name" value="Carbohydrate-binding domain"/>
    <property type="match status" value="1"/>
</dbReference>
<reference evidence="3 4" key="1">
    <citation type="submission" date="2019-10" db="EMBL/GenBank/DDBJ databases">
        <title>Whole genome shotgun sequence of Acrocarpospora macrocephala NBRC 16266.</title>
        <authorList>
            <person name="Ichikawa N."/>
            <person name="Kimura A."/>
            <person name="Kitahashi Y."/>
            <person name="Komaki H."/>
            <person name="Oguchi A."/>
        </authorList>
    </citation>
    <scope>NUCLEOTIDE SEQUENCE [LARGE SCALE GENOMIC DNA]</scope>
    <source>
        <strain evidence="3 4">NBRC 16266</strain>
    </source>
</reference>
<keyword evidence="4" id="KW-1185">Reference proteome</keyword>
<dbReference type="GO" id="GO:0004553">
    <property type="term" value="F:hydrolase activity, hydrolyzing O-glycosyl compounds"/>
    <property type="evidence" value="ECO:0007669"/>
    <property type="project" value="InterPro"/>
</dbReference>
<dbReference type="InterPro" id="IPR012291">
    <property type="entry name" value="CBM2_carb-bd_dom_sf"/>
</dbReference>
<dbReference type="PROSITE" id="PS51173">
    <property type="entry name" value="CBM2"/>
    <property type="match status" value="1"/>
</dbReference>
<evidence type="ECO:0000313" key="3">
    <source>
        <dbReference type="EMBL" id="GES13555.1"/>
    </source>
</evidence>
<evidence type="ECO:0000259" key="2">
    <source>
        <dbReference type="PROSITE" id="PS51173"/>
    </source>
</evidence>
<dbReference type="Proteomes" id="UP000331127">
    <property type="component" value="Unassembled WGS sequence"/>
</dbReference>
<comment type="caution">
    <text evidence="3">The sequence shown here is derived from an EMBL/GenBank/DDBJ whole genome shotgun (WGS) entry which is preliminary data.</text>
</comment>
<feature type="signal peptide" evidence="1">
    <location>
        <begin position="1"/>
        <end position="30"/>
    </location>
</feature>
<organism evidence="3 4">
    <name type="scientific">Acrocarpospora macrocephala</name>
    <dbReference type="NCBI Taxonomy" id="150177"/>
    <lineage>
        <taxon>Bacteria</taxon>
        <taxon>Bacillati</taxon>
        <taxon>Actinomycetota</taxon>
        <taxon>Actinomycetes</taxon>
        <taxon>Streptosporangiales</taxon>
        <taxon>Streptosporangiaceae</taxon>
        <taxon>Acrocarpospora</taxon>
    </lineage>
</organism>
<dbReference type="SMART" id="SM00637">
    <property type="entry name" value="CBD_II"/>
    <property type="match status" value="1"/>
</dbReference>
<accession>A0A5M3WVT9</accession>
<proteinExistence type="predicted"/>
<dbReference type="GO" id="GO:0005975">
    <property type="term" value="P:carbohydrate metabolic process"/>
    <property type="evidence" value="ECO:0007669"/>
    <property type="project" value="InterPro"/>
</dbReference>
<evidence type="ECO:0000256" key="1">
    <source>
        <dbReference type="SAM" id="SignalP"/>
    </source>
</evidence>
<name>A0A5M3WVT9_9ACTN</name>
<dbReference type="Gene3D" id="2.60.40.290">
    <property type="match status" value="1"/>
</dbReference>
<dbReference type="InterPro" id="IPR001919">
    <property type="entry name" value="CBD2"/>
</dbReference>
<dbReference type="GO" id="GO:0030247">
    <property type="term" value="F:polysaccharide binding"/>
    <property type="evidence" value="ECO:0007669"/>
    <property type="project" value="UniProtKB-UniRule"/>
</dbReference>
<feature type="chain" id="PRO_5024443572" description="CBM2 domain-containing protein" evidence="1">
    <location>
        <begin position="31"/>
        <end position="331"/>
    </location>
</feature>
<dbReference type="RefSeq" id="WP_170322817.1">
    <property type="nucleotide sequence ID" value="NZ_BAAAHL010000058.1"/>
</dbReference>